<evidence type="ECO:0000313" key="2">
    <source>
        <dbReference type="EMBL" id="AGH46302.1"/>
    </source>
</evidence>
<evidence type="ECO:0000256" key="1">
    <source>
        <dbReference type="ARBA" id="ARBA00009964"/>
    </source>
</evidence>
<gene>
    <name evidence="2" type="ORF">C427_4197</name>
</gene>
<dbReference type="EMBL" id="CP003837">
    <property type="protein sequence ID" value="AGH46302.1"/>
    <property type="molecule type" value="Genomic_DNA"/>
</dbReference>
<dbReference type="InterPro" id="IPR009057">
    <property type="entry name" value="Homeodomain-like_sf"/>
</dbReference>
<protein>
    <submittedName>
        <fullName evidence="2">Transposase IS3/IS911 family protein</fullName>
    </submittedName>
</protein>
<name>K6Z613_9ALTE</name>
<dbReference type="InterPro" id="IPR002514">
    <property type="entry name" value="Transposase_8"/>
</dbReference>
<dbReference type="GO" id="GO:0006313">
    <property type="term" value="P:DNA transposition"/>
    <property type="evidence" value="ECO:0007669"/>
    <property type="project" value="InterPro"/>
</dbReference>
<dbReference type="GO" id="GO:0004803">
    <property type="term" value="F:transposase activity"/>
    <property type="evidence" value="ECO:0007669"/>
    <property type="project" value="InterPro"/>
</dbReference>
<sequence length="84" mass="9634">MTARKKYSKEFKLDAIALVVEQKYSRVEAARNLGLSPQILGRWLKEAEDDNGRAFRGNGTLTPEQAEIRSLKGQVKRLEMEREI</sequence>
<dbReference type="STRING" id="1129794.C427_4197"/>
<keyword evidence="3" id="KW-1185">Reference proteome</keyword>
<evidence type="ECO:0000313" key="3">
    <source>
        <dbReference type="Proteomes" id="UP000011864"/>
    </source>
</evidence>
<dbReference type="PATRIC" id="fig|1129794.4.peg.4179"/>
<dbReference type="eggNOG" id="COG2963">
    <property type="taxonomic scope" value="Bacteria"/>
</dbReference>
<dbReference type="AlphaFoldDB" id="K6Z613"/>
<dbReference type="Proteomes" id="UP000011864">
    <property type="component" value="Chromosome"/>
</dbReference>
<comment type="similarity">
    <text evidence="1">Belongs to the transposase 8 family.</text>
</comment>
<organism evidence="2 3">
    <name type="scientific">Paraglaciecola psychrophila 170</name>
    <dbReference type="NCBI Taxonomy" id="1129794"/>
    <lineage>
        <taxon>Bacteria</taxon>
        <taxon>Pseudomonadati</taxon>
        <taxon>Pseudomonadota</taxon>
        <taxon>Gammaproteobacteria</taxon>
        <taxon>Alteromonadales</taxon>
        <taxon>Alteromonadaceae</taxon>
        <taxon>Paraglaciecola</taxon>
    </lineage>
</organism>
<dbReference type="Gene3D" id="1.10.10.60">
    <property type="entry name" value="Homeodomain-like"/>
    <property type="match status" value="1"/>
</dbReference>
<dbReference type="KEGG" id="gps:C427_4197"/>
<dbReference type="Pfam" id="PF01527">
    <property type="entry name" value="HTH_Tnp_1"/>
    <property type="match status" value="1"/>
</dbReference>
<proteinExistence type="inferred from homology"/>
<dbReference type="HOGENOM" id="CLU_027402_33_9_6"/>
<dbReference type="SUPFAM" id="SSF46689">
    <property type="entry name" value="Homeodomain-like"/>
    <property type="match status" value="1"/>
</dbReference>
<dbReference type="GO" id="GO:0003677">
    <property type="term" value="F:DNA binding"/>
    <property type="evidence" value="ECO:0007669"/>
    <property type="project" value="InterPro"/>
</dbReference>
<reference evidence="2 3" key="1">
    <citation type="journal article" date="2013" name="Genome Announc.">
        <title>Complete Genome Sequence of Glaciecola psychrophila Strain 170T.</title>
        <authorList>
            <person name="Yin J."/>
            <person name="Chen J."/>
            <person name="Liu G."/>
            <person name="Yu Y."/>
            <person name="Song L."/>
            <person name="Wang X."/>
            <person name="Qu X."/>
        </authorList>
    </citation>
    <scope>NUCLEOTIDE SEQUENCE [LARGE SCALE GENOMIC DNA]</scope>
    <source>
        <strain evidence="2 3">170</strain>
    </source>
</reference>
<accession>K6Z613</accession>